<dbReference type="GO" id="GO:0004795">
    <property type="term" value="F:threonine synthase activity"/>
    <property type="evidence" value="ECO:0007669"/>
    <property type="project" value="UniProtKB-UniRule"/>
</dbReference>
<dbReference type="AlphaFoldDB" id="A0A1X0VES9"/>
<dbReference type="GO" id="GO:0030170">
    <property type="term" value="F:pyridoxal phosphate binding"/>
    <property type="evidence" value="ECO:0007669"/>
    <property type="project" value="InterPro"/>
</dbReference>
<proteinExistence type="inferred from homology"/>
<dbReference type="InterPro" id="IPR037158">
    <property type="entry name" value="Thr_synth_N_sf"/>
</dbReference>
<comment type="pathway">
    <text evidence="3">Amino-acid biosynthesis; L-threonine biosynthesis; L-threonine from L-aspartate: step 5/5.</text>
</comment>
<dbReference type="STRING" id="33968.BMS77_07255"/>
<gene>
    <name evidence="15" type="ORF">BMR96_03095</name>
</gene>
<reference evidence="15 16" key="1">
    <citation type="journal article" date="2017" name="Front. Microbiol.">
        <title>Genomic Characterization of Dairy Associated Leuconostoc Species and Diversity of Leuconostocs in Undefined Mixed Mesophilic Starter Cultures.</title>
        <authorList>
            <person name="Frantzen C.A."/>
            <person name="Kot W."/>
            <person name="Pedersen T.B."/>
            <person name="Ardo Y.M."/>
            <person name="Broadbent J.R."/>
            <person name="Neve H."/>
            <person name="Hansen L.H."/>
            <person name="Dal Bello F."/>
            <person name="Ostlie H.M."/>
            <person name="Kleppen H.P."/>
            <person name="Vogensen F.K."/>
            <person name="Holo H."/>
        </authorList>
    </citation>
    <scope>NUCLEOTIDE SEQUENCE [LARGE SCALE GENOMIC DNA]</scope>
    <source>
        <strain evidence="15 16">LMGCF08</strain>
    </source>
</reference>
<name>A0A1X0VES9_LEUPS</name>
<dbReference type="PANTHER" id="PTHR43515">
    <property type="entry name" value="THREONINE SYNTHASE-LIKE 1"/>
    <property type="match status" value="1"/>
</dbReference>
<evidence type="ECO:0000256" key="4">
    <source>
        <dbReference type="ARBA" id="ARBA00005517"/>
    </source>
</evidence>
<dbReference type="Pfam" id="PF24857">
    <property type="entry name" value="THR4_C"/>
    <property type="match status" value="1"/>
</dbReference>
<dbReference type="RefSeq" id="WP_004913154.1">
    <property type="nucleotide sequence ID" value="NZ_MPLS01000007.1"/>
</dbReference>
<dbReference type="PROSITE" id="PS00165">
    <property type="entry name" value="DEHYDRATASE_SER_THR"/>
    <property type="match status" value="1"/>
</dbReference>
<evidence type="ECO:0000313" key="15">
    <source>
        <dbReference type="EMBL" id="ORI98200.1"/>
    </source>
</evidence>
<dbReference type="Proteomes" id="UP000192288">
    <property type="component" value="Unassembled WGS sequence"/>
</dbReference>
<keyword evidence="7" id="KW-0028">Amino-acid biosynthesis</keyword>
<dbReference type="Gene3D" id="3.40.50.1100">
    <property type="match status" value="2"/>
</dbReference>
<feature type="modified residue" description="N6-(pyridoxal phosphate)lysine" evidence="12">
    <location>
        <position position="110"/>
    </location>
</feature>
<dbReference type="SUPFAM" id="SSF53686">
    <property type="entry name" value="Tryptophan synthase beta subunit-like PLP-dependent enzymes"/>
    <property type="match status" value="1"/>
</dbReference>
<dbReference type="InterPro" id="IPR029144">
    <property type="entry name" value="Thr_synth_N"/>
</dbReference>
<evidence type="ECO:0000256" key="6">
    <source>
        <dbReference type="ARBA" id="ARBA00018679"/>
    </source>
</evidence>
<dbReference type="InterPro" id="IPR004450">
    <property type="entry name" value="Thr_synthase-like"/>
</dbReference>
<dbReference type="Pfam" id="PF14821">
    <property type="entry name" value="Thr_synth_N"/>
    <property type="match status" value="1"/>
</dbReference>
<organism evidence="15 16">
    <name type="scientific">Leuconostoc pseudomesenteroides</name>
    <dbReference type="NCBI Taxonomy" id="33968"/>
    <lineage>
        <taxon>Bacteria</taxon>
        <taxon>Bacillati</taxon>
        <taxon>Bacillota</taxon>
        <taxon>Bacilli</taxon>
        <taxon>Lactobacillales</taxon>
        <taxon>Lactobacillaceae</taxon>
        <taxon>Leuconostoc</taxon>
    </lineage>
</organism>
<dbReference type="InterPro" id="IPR000634">
    <property type="entry name" value="Ser/Thr_deHydtase_PyrdxlP-BS"/>
</dbReference>
<feature type="domain" description="Threonine synthase N-terminal" evidence="14">
    <location>
        <begin position="2"/>
        <end position="78"/>
    </location>
</feature>
<evidence type="ECO:0000256" key="12">
    <source>
        <dbReference type="PIRSR" id="PIRSR604450-51"/>
    </source>
</evidence>
<evidence type="ECO:0000256" key="11">
    <source>
        <dbReference type="NCBIfam" id="TIGR00260"/>
    </source>
</evidence>
<dbReference type="PANTHER" id="PTHR43515:SF1">
    <property type="entry name" value="THREONINE SYNTHASE-LIKE 1"/>
    <property type="match status" value="1"/>
</dbReference>
<feature type="domain" description="Tryptophan synthase beta chain-like PALP" evidence="13">
    <location>
        <begin position="102"/>
        <end position="328"/>
    </location>
</feature>
<dbReference type="UniPathway" id="UPA00050">
    <property type="reaction ID" value="UER00065"/>
</dbReference>
<evidence type="ECO:0000256" key="9">
    <source>
        <dbReference type="ARBA" id="ARBA00022898"/>
    </source>
</evidence>
<dbReference type="InterPro" id="IPR001926">
    <property type="entry name" value="TrpB-like_PALP"/>
</dbReference>
<dbReference type="EC" id="4.2.3.1" evidence="5 11"/>
<protein>
    <recommendedName>
        <fullName evidence="6 11">Threonine synthase</fullName>
        <ecNumber evidence="5 11">4.2.3.1</ecNumber>
    </recommendedName>
</protein>
<dbReference type="EMBL" id="MPLS01000007">
    <property type="protein sequence ID" value="ORI98200.1"/>
    <property type="molecule type" value="Genomic_DNA"/>
</dbReference>
<comment type="function">
    <text evidence="2">Catalyzes the gamma-elimination of phosphate from L-phosphohomoserine and the beta-addition of water to produce L-threonine.</text>
</comment>
<dbReference type="NCBIfam" id="TIGR00260">
    <property type="entry name" value="thrC"/>
    <property type="match status" value="1"/>
</dbReference>
<dbReference type="InterPro" id="IPR036052">
    <property type="entry name" value="TrpB-like_PALP_sf"/>
</dbReference>
<evidence type="ECO:0000256" key="7">
    <source>
        <dbReference type="ARBA" id="ARBA00022605"/>
    </source>
</evidence>
<comment type="cofactor">
    <cofactor evidence="1 12">
        <name>pyridoxal 5'-phosphate</name>
        <dbReference type="ChEBI" id="CHEBI:597326"/>
    </cofactor>
</comment>
<comment type="similarity">
    <text evidence="4">Belongs to the threonine synthase family.</text>
</comment>
<dbReference type="CDD" id="cd01560">
    <property type="entry name" value="Thr-synth_2"/>
    <property type="match status" value="1"/>
</dbReference>
<evidence type="ECO:0000256" key="1">
    <source>
        <dbReference type="ARBA" id="ARBA00001933"/>
    </source>
</evidence>
<accession>A0A1X0VES9</accession>
<dbReference type="eggNOG" id="COG0498">
    <property type="taxonomic scope" value="Bacteria"/>
</dbReference>
<dbReference type="GO" id="GO:0009088">
    <property type="term" value="P:threonine biosynthetic process"/>
    <property type="evidence" value="ECO:0007669"/>
    <property type="project" value="UniProtKB-UniRule"/>
</dbReference>
<evidence type="ECO:0000256" key="8">
    <source>
        <dbReference type="ARBA" id="ARBA00022697"/>
    </source>
</evidence>
<comment type="caution">
    <text evidence="15">The sequence shown here is derived from an EMBL/GenBank/DDBJ whole genome shotgun (WGS) entry which is preliminary data.</text>
</comment>
<evidence type="ECO:0000259" key="14">
    <source>
        <dbReference type="Pfam" id="PF14821"/>
    </source>
</evidence>
<evidence type="ECO:0000256" key="2">
    <source>
        <dbReference type="ARBA" id="ARBA00003648"/>
    </source>
</evidence>
<sequence>MQYISTRGGAPAVSASQAILNGIAPDGGLYVPEAWPEISVDWDTLSHQTYTEIATQIFDAFFDDFSVSEIDHIICKAYGRQWDNEKIITLHQENNLHYIELFHGPTLAFKDVALQALPHLLTTAAKKQAISDKVVILTATSGDTGTAAMSGFADVPNTEIVVFYPEVGVSDIQRQQMVSETGKNAHVTAITGNFDDAQKAVKTLLSNQKLIQELADHHMRFSSANSINIGRLVPQIVYYFYSYAQLIKQKNIKVGDKINIVVPTGNFGNVLAAYYASQIGLPVNEFVVASNENNVLTDFFTTGVYDSKRPFKVTNAPAMDILVSSNLERLLYFASDRDASEVQSYMTALANEGQYKLSERTRRNLKQFKSSFATQAQVSDTILSVFNQTNYLIDPHTAVGRYVYQSISNQATPTLLAATASPYKFPQTMLSALGDKPIEGAEALTNLSSKTNTDIPSQVLTLFDKPILHQKVITPNDILKSLKTELFDK</sequence>
<keyword evidence="8" id="KW-0791">Threonine biosynthesis</keyword>
<keyword evidence="9 12" id="KW-0663">Pyridoxal phosphate</keyword>
<evidence type="ECO:0000256" key="5">
    <source>
        <dbReference type="ARBA" id="ARBA00013028"/>
    </source>
</evidence>
<comment type="catalytic activity">
    <reaction evidence="10">
        <text>O-phospho-L-homoserine + H2O = L-threonine + phosphate</text>
        <dbReference type="Rhea" id="RHEA:10840"/>
        <dbReference type="ChEBI" id="CHEBI:15377"/>
        <dbReference type="ChEBI" id="CHEBI:43474"/>
        <dbReference type="ChEBI" id="CHEBI:57590"/>
        <dbReference type="ChEBI" id="CHEBI:57926"/>
        <dbReference type="EC" id="4.2.3.1"/>
    </reaction>
</comment>
<dbReference type="GO" id="GO:0005737">
    <property type="term" value="C:cytoplasm"/>
    <property type="evidence" value="ECO:0007669"/>
    <property type="project" value="TreeGrafter"/>
</dbReference>
<dbReference type="Gene3D" id="3.90.1380.10">
    <property type="entry name" value="Threonine synthase, N-terminal domain"/>
    <property type="match status" value="1"/>
</dbReference>
<evidence type="ECO:0000256" key="3">
    <source>
        <dbReference type="ARBA" id="ARBA00004979"/>
    </source>
</evidence>
<evidence type="ECO:0000256" key="10">
    <source>
        <dbReference type="ARBA" id="ARBA00049144"/>
    </source>
</evidence>
<evidence type="ECO:0000259" key="13">
    <source>
        <dbReference type="Pfam" id="PF00291"/>
    </source>
</evidence>
<dbReference type="Pfam" id="PF00291">
    <property type="entry name" value="PALP"/>
    <property type="match status" value="1"/>
</dbReference>
<evidence type="ECO:0000313" key="16">
    <source>
        <dbReference type="Proteomes" id="UP000192288"/>
    </source>
</evidence>